<reference evidence="5" key="1">
    <citation type="journal article" date="2022" name="New Phytol.">
        <title>Evolutionary transition to the ectomycorrhizal habit in the genomes of a hyperdiverse lineage of mushroom-forming fungi.</title>
        <authorList>
            <person name="Looney B."/>
            <person name="Miyauchi S."/>
            <person name="Morin E."/>
            <person name="Drula E."/>
            <person name="Courty P.E."/>
            <person name="Kohler A."/>
            <person name="Kuo A."/>
            <person name="LaButti K."/>
            <person name="Pangilinan J."/>
            <person name="Lipzen A."/>
            <person name="Riley R."/>
            <person name="Andreopoulos W."/>
            <person name="He G."/>
            <person name="Johnson J."/>
            <person name="Nolan M."/>
            <person name="Tritt A."/>
            <person name="Barry K.W."/>
            <person name="Grigoriev I.V."/>
            <person name="Nagy L.G."/>
            <person name="Hibbett D."/>
            <person name="Henrissat B."/>
            <person name="Matheny P.B."/>
            <person name="Labbe J."/>
            <person name="Martin F.M."/>
        </authorList>
    </citation>
    <scope>NUCLEOTIDE SEQUENCE</scope>
    <source>
        <strain evidence="5">BPL690</strain>
    </source>
</reference>
<evidence type="ECO:0000259" key="4">
    <source>
        <dbReference type="PROSITE" id="PS51015"/>
    </source>
</evidence>
<organism evidence="5 6">
    <name type="scientific">Multifurca ochricompacta</name>
    <dbReference type="NCBI Taxonomy" id="376703"/>
    <lineage>
        <taxon>Eukaryota</taxon>
        <taxon>Fungi</taxon>
        <taxon>Dikarya</taxon>
        <taxon>Basidiomycota</taxon>
        <taxon>Agaricomycotina</taxon>
        <taxon>Agaricomycetes</taxon>
        <taxon>Russulales</taxon>
        <taxon>Russulaceae</taxon>
        <taxon>Multifurca</taxon>
    </lineage>
</organism>
<dbReference type="PROSITE" id="PS51015">
    <property type="entry name" value="YDG"/>
    <property type="match status" value="1"/>
</dbReference>
<comment type="caution">
    <text evidence="5">The sequence shown here is derived from an EMBL/GenBank/DDBJ whole genome shotgun (WGS) entry which is preliminary data.</text>
</comment>
<evidence type="ECO:0000256" key="2">
    <source>
        <dbReference type="PROSITE-ProRule" id="PRU00358"/>
    </source>
</evidence>
<feature type="region of interest" description="Disordered" evidence="3">
    <location>
        <begin position="207"/>
        <end position="227"/>
    </location>
</feature>
<feature type="region of interest" description="Disordered" evidence="3">
    <location>
        <begin position="293"/>
        <end position="319"/>
    </location>
</feature>
<dbReference type="AlphaFoldDB" id="A0AAD4MD51"/>
<dbReference type="SUPFAM" id="SSF88697">
    <property type="entry name" value="PUA domain-like"/>
    <property type="match status" value="1"/>
</dbReference>
<feature type="region of interest" description="Disordered" evidence="3">
    <location>
        <begin position="25"/>
        <end position="138"/>
    </location>
</feature>
<name>A0AAD4MD51_9AGAM</name>
<dbReference type="GO" id="GO:0061630">
    <property type="term" value="F:ubiquitin protein ligase activity"/>
    <property type="evidence" value="ECO:0007669"/>
    <property type="project" value="TreeGrafter"/>
</dbReference>
<dbReference type="GO" id="GO:0044027">
    <property type="term" value="P:negative regulation of gene expression via chromosomal CpG island methylation"/>
    <property type="evidence" value="ECO:0007669"/>
    <property type="project" value="TreeGrafter"/>
</dbReference>
<keyword evidence="1 2" id="KW-0539">Nucleus</keyword>
<dbReference type="InterPro" id="IPR003105">
    <property type="entry name" value="SRA_YDG"/>
</dbReference>
<dbReference type="SMART" id="SM00466">
    <property type="entry name" value="SRA"/>
    <property type="match status" value="1"/>
</dbReference>
<evidence type="ECO:0000313" key="5">
    <source>
        <dbReference type="EMBL" id="KAI0306997.1"/>
    </source>
</evidence>
<sequence length="319" mass="35376">MPTDYELRRQENIARNMKLLEGLMGKHKQEEESRIKQTKPVGHNNVPKKKKRIYTPKKHVELSSEDEIMGSRPAKRARSESPQPGLRRSLRQAGKIPPNHQAQSQTQLLSLVTAKAGVDHDREPNRRSGKRVHNPKTFGHIPGIPVGTWWESREDCSNDAIHAPWVAGISGSLEGAYSVALSGGYEDDVDMGDYFTFTGSGGRALKGTKANPKNLRTAPQSSDQSFENPFNKALKISSETRKPVRVIRGYKLPSPYAPLEGYKYDGLYIVDKNGLNDGGFLVCKFAFRRIPGQPPLRRTSAGKPDDNNGSDVDSDMTGV</sequence>
<feature type="domain" description="YDG" evidence="4">
    <location>
        <begin position="139"/>
        <end position="289"/>
    </location>
</feature>
<dbReference type="PANTHER" id="PTHR14140">
    <property type="entry name" value="E3 UBIQUITIN-PROTEIN LIGASE UHRF-RELATED"/>
    <property type="match status" value="1"/>
</dbReference>
<accession>A0AAD4MD51</accession>
<comment type="subcellular location">
    <subcellularLocation>
        <location evidence="2">Nucleus</location>
    </subcellularLocation>
</comment>
<evidence type="ECO:0000256" key="3">
    <source>
        <dbReference type="SAM" id="MobiDB-lite"/>
    </source>
</evidence>
<dbReference type="Gene3D" id="2.30.280.10">
    <property type="entry name" value="SRA-YDG"/>
    <property type="match status" value="1"/>
</dbReference>
<feature type="compositionally biased region" description="Basic residues" evidence="3">
    <location>
        <begin position="46"/>
        <end position="57"/>
    </location>
</feature>
<dbReference type="Proteomes" id="UP001203297">
    <property type="component" value="Unassembled WGS sequence"/>
</dbReference>
<dbReference type="Pfam" id="PF02182">
    <property type="entry name" value="SAD_SRA"/>
    <property type="match status" value="1"/>
</dbReference>
<proteinExistence type="predicted"/>
<dbReference type="InterPro" id="IPR015947">
    <property type="entry name" value="PUA-like_sf"/>
</dbReference>
<dbReference type="InterPro" id="IPR036987">
    <property type="entry name" value="SRA-YDG_sf"/>
</dbReference>
<dbReference type="GO" id="GO:0016567">
    <property type="term" value="P:protein ubiquitination"/>
    <property type="evidence" value="ECO:0007669"/>
    <property type="project" value="TreeGrafter"/>
</dbReference>
<feature type="compositionally biased region" description="Polar residues" evidence="3">
    <location>
        <begin position="217"/>
        <end position="227"/>
    </location>
</feature>
<dbReference type="GO" id="GO:0005634">
    <property type="term" value="C:nucleus"/>
    <property type="evidence" value="ECO:0007669"/>
    <property type="project" value="UniProtKB-SubCell"/>
</dbReference>
<feature type="compositionally biased region" description="Polar residues" evidence="3">
    <location>
        <begin position="100"/>
        <end position="110"/>
    </location>
</feature>
<dbReference type="EMBL" id="WTXG01000002">
    <property type="protein sequence ID" value="KAI0306997.1"/>
    <property type="molecule type" value="Genomic_DNA"/>
</dbReference>
<dbReference type="PANTHER" id="PTHR14140:SF27">
    <property type="entry name" value="OS04G0289800 PROTEIN"/>
    <property type="match status" value="1"/>
</dbReference>
<keyword evidence="6" id="KW-1185">Reference proteome</keyword>
<feature type="compositionally biased region" description="Basic and acidic residues" evidence="3">
    <location>
        <begin position="117"/>
        <end position="126"/>
    </location>
</feature>
<dbReference type="InterPro" id="IPR045134">
    <property type="entry name" value="UHRF1/2-like"/>
</dbReference>
<gene>
    <name evidence="5" type="ORF">B0F90DRAFT_503307</name>
</gene>
<protein>
    <submittedName>
        <fullName evidence="5">PUA-like domain-containing protein</fullName>
    </submittedName>
</protein>
<evidence type="ECO:0000313" key="6">
    <source>
        <dbReference type="Proteomes" id="UP001203297"/>
    </source>
</evidence>
<evidence type="ECO:0000256" key="1">
    <source>
        <dbReference type="ARBA" id="ARBA00023242"/>
    </source>
</evidence>